<dbReference type="HOGENOM" id="CLU_211054_0_0_4"/>
<geneLocation type="plasmid" evidence="2">
    <name>megaplasmid Rsp</name>
</geneLocation>
<gene>
    <name evidence="1" type="ordered locus">RSp0537</name>
</gene>
<accession>Q8XSD9</accession>
<proteinExistence type="predicted"/>
<evidence type="ECO:0000313" key="1">
    <source>
        <dbReference type="EMBL" id="CAD17688.1"/>
    </source>
</evidence>
<dbReference type="EMBL" id="AL646053">
    <property type="protein sequence ID" value="CAD17688.1"/>
    <property type="molecule type" value="Genomic_DNA"/>
</dbReference>
<evidence type="ECO:0000313" key="2">
    <source>
        <dbReference type="Proteomes" id="UP000001436"/>
    </source>
</evidence>
<protein>
    <submittedName>
        <fullName evidence="1">Uncharacterized protein</fullName>
    </submittedName>
</protein>
<dbReference type="STRING" id="267608.RSp0537"/>
<dbReference type="EnsemblBacteria" id="CAD17688">
    <property type="protein sequence ID" value="CAD17688"/>
    <property type="gene ID" value="RSp0537"/>
</dbReference>
<reference evidence="1 2" key="1">
    <citation type="journal article" date="2002" name="Nature">
        <title>Genome sequence of the plant pathogen Ralstonia solanacearum.</title>
        <authorList>
            <person name="Salanoubat M."/>
            <person name="Genin S."/>
            <person name="Artiguenave F."/>
            <person name="Gouzy J."/>
            <person name="Mangenot S."/>
            <person name="Arlat M."/>
            <person name="Billault A."/>
            <person name="Brottier P."/>
            <person name="Camus J.C."/>
            <person name="Cattolico L."/>
            <person name="Chandler M."/>
            <person name="Choisne N."/>
            <person name="Claudel-Renard C."/>
            <person name="Cunnac S."/>
            <person name="Demange N."/>
            <person name="Gaspin C."/>
            <person name="Lavie M."/>
            <person name="Moisan A."/>
            <person name="Robert C."/>
            <person name="Saurin W."/>
            <person name="Schiex T."/>
            <person name="Siguier P."/>
            <person name="Thebault P."/>
            <person name="Whalen M."/>
            <person name="Wincker P."/>
            <person name="Levy M."/>
            <person name="Weissenbach J."/>
            <person name="Boucher C.A."/>
        </authorList>
    </citation>
    <scope>NUCLEOTIDE SEQUENCE [LARGE SCALE GENOMIC DNA]</scope>
    <source>
        <strain evidence="2">ATCC BAA-1114 / GMI1000</strain>
    </source>
</reference>
<dbReference type="KEGG" id="rso:RSp0537"/>
<dbReference type="Proteomes" id="UP000001436">
    <property type="component" value="Plasmid pGMI1000MP"/>
</dbReference>
<name>Q8XSD9_RALN1</name>
<dbReference type="AlphaFoldDB" id="Q8XSD9"/>
<sequence>MVAEVMAPGRACRCAIRLNAGGLFPIGETARVELPAIGRFSRIARLSMRSGVQSSAAP</sequence>
<organism evidence="1 2">
    <name type="scientific">Ralstonia nicotianae (strain ATCC BAA-1114 / GMI1000)</name>
    <name type="common">Ralstonia solanacearum</name>
    <dbReference type="NCBI Taxonomy" id="267608"/>
    <lineage>
        <taxon>Bacteria</taxon>
        <taxon>Pseudomonadati</taxon>
        <taxon>Pseudomonadota</taxon>
        <taxon>Betaproteobacteria</taxon>
        <taxon>Burkholderiales</taxon>
        <taxon>Burkholderiaceae</taxon>
        <taxon>Ralstonia</taxon>
        <taxon>Ralstonia solanacearum species complex</taxon>
    </lineage>
</organism>
<keyword evidence="2" id="KW-1185">Reference proteome</keyword>